<keyword evidence="3" id="KW-1185">Reference proteome</keyword>
<name>A0AAD8Q562_9PEZI</name>
<gene>
    <name evidence="2" type="ORF">LY79DRAFT_667560</name>
</gene>
<dbReference type="Proteomes" id="UP001230504">
    <property type="component" value="Unassembled WGS sequence"/>
</dbReference>
<dbReference type="RefSeq" id="XP_060416989.1">
    <property type="nucleotide sequence ID" value="XM_060563395.1"/>
</dbReference>
<evidence type="ECO:0000313" key="3">
    <source>
        <dbReference type="Proteomes" id="UP001230504"/>
    </source>
</evidence>
<feature type="signal peptide" evidence="1">
    <location>
        <begin position="1"/>
        <end position="20"/>
    </location>
</feature>
<accession>A0AAD8Q562</accession>
<feature type="chain" id="PRO_5041898724" evidence="1">
    <location>
        <begin position="21"/>
        <end position="136"/>
    </location>
</feature>
<dbReference type="EMBL" id="JAHLJV010000013">
    <property type="protein sequence ID" value="KAK1596070.1"/>
    <property type="molecule type" value="Genomic_DNA"/>
</dbReference>
<sequence length="136" mass="14415">MRFESILATVAAVASAGVSAAPLEPRNATFVKVALPSPLNWVAGAPLFPSQVIASYHAELGDYTSDTWAAYVLEKCKTYTACTSSMTFSGINSGSTGGRYWFGYVFRGGATTLDDYDRDDEAEDAIGDSVAYTISA</sequence>
<keyword evidence="1" id="KW-0732">Signal</keyword>
<dbReference type="GeneID" id="85447635"/>
<protein>
    <submittedName>
        <fullName evidence="2">Uncharacterized protein</fullName>
    </submittedName>
</protein>
<proteinExistence type="predicted"/>
<reference evidence="2" key="1">
    <citation type="submission" date="2021-06" db="EMBL/GenBank/DDBJ databases">
        <title>Comparative genomics, transcriptomics and evolutionary studies reveal genomic signatures of adaptation to plant cell wall in hemibiotrophic fungi.</title>
        <authorList>
            <consortium name="DOE Joint Genome Institute"/>
            <person name="Baroncelli R."/>
            <person name="Diaz J.F."/>
            <person name="Benocci T."/>
            <person name="Peng M."/>
            <person name="Battaglia E."/>
            <person name="Haridas S."/>
            <person name="Andreopoulos W."/>
            <person name="Labutti K."/>
            <person name="Pangilinan J."/>
            <person name="Floch G.L."/>
            <person name="Makela M.R."/>
            <person name="Henrissat B."/>
            <person name="Grigoriev I.V."/>
            <person name="Crouch J.A."/>
            <person name="De Vries R.P."/>
            <person name="Sukno S.A."/>
            <person name="Thon M.R."/>
        </authorList>
    </citation>
    <scope>NUCLEOTIDE SEQUENCE</scope>
    <source>
        <strain evidence="2">CBS 125086</strain>
    </source>
</reference>
<organism evidence="2 3">
    <name type="scientific">Colletotrichum navitas</name>
    <dbReference type="NCBI Taxonomy" id="681940"/>
    <lineage>
        <taxon>Eukaryota</taxon>
        <taxon>Fungi</taxon>
        <taxon>Dikarya</taxon>
        <taxon>Ascomycota</taxon>
        <taxon>Pezizomycotina</taxon>
        <taxon>Sordariomycetes</taxon>
        <taxon>Hypocreomycetidae</taxon>
        <taxon>Glomerellales</taxon>
        <taxon>Glomerellaceae</taxon>
        <taxon>Colletotrichum</taxon>
        <taxon>Colletotrichum graminicola species complex</taxon>
    </lineage>
</organism>
<dbReference type="AlphaFoldDB" id="A0AAD8Q562"/>
<comment type="caution">
    <text evidence="2">The sequence shown here is derived from an EMBL/GenBank/DDBJ whole genome shotgun (WGS) entry which is preliminary data.</text>
</comment>
<evidence type="ECO:0000313" key="2">
    <source>
        <dbReference type="EMBL" id="KAK1596070.1"/>
    </source>
</evidence>
<evidence type="ECO:0000256" key="1">
    <source>
        <dbReference type="SAM" id="SignalP"/>
    </source>
</evidence>